<evidence type="ECO:0000313" key="2">
    <source>
        <dbReference type="Proteomes" id="UP000676336"/>
    </source>
</evidence>
<proteinExistence type="predicted"/>
<dbReference type="AlphaFoldDB" id="A0A8S2WPY4"/>
<feature type="non-terminal residue" evidence="1">
    <location>
        <position position="81"/>
    </location>
</feature>
<organism evidence="1 2">
    <name type="scientific">Rotaria magnacalcarata</name>
    <dbReference type="NCBI Taxonomy" id="392030"/>
    <lineage>
        <taxon>Eukaryota</taxon>
        <taxon>Metazoa</taxon>
        <taxon>Spiralia</taxon>
        <taxon>Gnathifera</taxon>
        <taxon>Rotifera</taxon>
        <taxon>Eurotatoria</taxon>
        <taxon>Bdelloidea</taxon>
        <taxon>Philodinida</taxon>
        <taxon>Philodinidae</taxon>
        <taxon>Rotaria</taxon>
    </lineage>
</organism>
<sequence length="81" mass="9853">MVLFSNNIFVNSNYKYDWANLVDLGYTDKYCFYTGWTRRLYLRVFRLNPVHDGTQWKIRDRDSVEVAFLIEKDMKENFIKA</sequence>
<name>A0A8S2WPY4_9BILA</name>
<accession>A0A8S2WPY4</accession>
<protein>
    <submittedName>
        <fullName evidence="1">Uncharacterized protein</fullName>
    </submittedName>
</protein>
<gene>
    <name evidence="1" type="ORF">SMN809_LOCUS32854</name>
</gene>
<dbReference type="EMBL" id="CAJOBI010070192">
    <property type="protein sequence ID" value="CAF4454262.1"/>
    <property type="molecule type" value="Genomic_DNA"/>
</dbReference>
<dbReference type="Proteomes" id="UP000676336">
    <property type="component" value="Unassembled WGS sequence"/>
</dbReference>
<reference evidence="1" key="1">
    <citation type="submission" date="2021-02" db="EMBL/GenBank/DDBJ databases">
        <authorList>
            <person name="Nowell W R."/>
        </authorList>
    </citation>
    <scope>NUCLEOTIDE SEQUENCE</scope>
</reference>
<evidence type="ECO:0000313" key="1">
    <source>
        <dbReference type="EMBL" id="CAF4454262.1"/>
    </source>
</evidence>
<comment type="caution">
    <text evidence="1">The sequence shown here is derived from an EMBL/GenBank/DDBJ whole genome shotgun (WGS) entry which is preliminary data.</text>
</comment>